<keyword evidence="2" id="KW-0862">Zinc</keyword>
<name>A0A9P4I6C8_9PEZI</name>
<comment type="caution">
    <text evidence="7">The sequence shown here is derived from an EMBL/GenBank/DDBJ whole genome shotgun (WGS) entry which is preliminary data.</text>
</comment>
<dbReference type="InterPro" id="IPR036864">
    <property type="entry name" value="Zn2-C6_fun-type_DNA-bd_sf"/>
</dbReference>
<dbReference type="Gene3D" id="4.10.240.10">
    <property type="entry name" value="Zn(2)-C6 fungal-type DNA-binding domain"/>
    <property type="match status" value="1"/>
</dbReference>
<dbReference type="Pfam" id="PF00172">
    <property type="entry name" value="Zn_clus"/>
    <property type="match status" value="1"/>
</dbReference>
<gene>
    <name evidence="7" type="ORF">NA57DRAFT_48841</name>
</gene>
<feature type="domain" description="Zn(2)-C6 fungal-type" evidence="6">
    <location>
        <begin position="8"/>
        <end position="38"/>
    </location>
</feature>
<dbReference type="PANTHER" id="PTHR47660:SF2">
    <property type="entry name" value="TRANSCRIPTION FACTOR WITH C2H2 AND ZN(2)-CYS(6) DNA BINDING DOMAIN (EUROFUNG)"/>
    <property type="match status" value="1"/>
</dbReference>
<keyword evidence="8" id="KW-1185">Reference proteome</keyword>
<dbReference type="SMART" id="SM00066">
    <property type="entry name" value="GAL4"/>
    <property type="match status" value="1"/>
</dbReference>
<keyword evidence="4" id="KW-0804">Transcription</keyword>
<dbReference type="GO" id="GO:0000981">
    <property type="term" value="F:DNA-binding transcription factor activity, RNA polymerase II-specific"/>
    <property type="evidence" value="ECO:0007669"/>
    <property type="project" value="InterPro"/>
</dbReference>
<keyword evidence="3" id="KW-0805">Transcription regulation</keyword>
<dbReference type="EMBL" id="ML978139">
    <property type="protein sequence ID" value="KAF2093259.1"/>
    <property type="molecule type" value="Genomic_DNA"/>
</dbReference>
<keyword evidence="1" id="KW-0479">Metal-binding</keyword>
<dbReference type="AlphaFoldDB" id="A0A9P4I6C8"/>
<reference evidence="7" key="1">
    <citation type="journal article" date="2020" name="Stud. Mycol.">
        <title>101 Dothideomycetes genomes: a test case for predicting lifestyles and emergence of pathogens.</title>
        <authorList>
            <person name="Haridas S."/>
            <person name="Albert R."/>
            <person name="Binder M."/>
            <person name="Bloem J."/>
            <person name="Labutti K."/>
            <person name="Salamov A."/>
            <person name="Andreopoulos B."/>
            <person name="Baker S."/>
            <person name="Barry K."/>
            <person name="Bills G."/>
            <person name="Bluhm B."/>
            <person name="Cannon C."/>
            <person name="Castanera R."/>
            <person name="Culley D."/>
            <person name="Daum C."/>
            <person name="Ezra D."/>
            <person name="Gonzalez J."/>
            <person name="Henrissat B."/>
            <person name="Kuo A."/>
            <person name="Liang C."/>
            <person name="Lipzen A."/>
            <person name="Lutzoni F."/>
            <person name="Magnuson J."/>
            <person name="Mondo S."/>
            <person name="Nolan M."/>
            <person name="Ohm R."/>
            <person name="Pangilinan J."/>
            <person name="Park H.-J."/>
            <person name="Ramirez L."/>
            <person name="Alfaro M."/>
            <person name="Sun H."/>
            <person name="Tritt A."/>
            <person name="Yoshinaga Y."/>
            <person name="Zwiers L.-H."/>
            <person name="Turgeon B."/>
            <person name="Goodwin S."/>
            <person name="Spatafora J."/>
            <person name="Crous P."/>
            <person name="Grigoriev I."/>
        </authorList>
    </citation>
    <scope>NUCLEOTIDE SEQUENCE</scope>
    <source>
        <strain evidence="7">CBS 133067</strain>
    </source>
</reference>
<accession>A0A9P4I6C8</accession>
<proteinExistence type="predicted"/>
<evidence type="ECO:0000256" key="1">
    <source>
        <dbReference type="ARBA" id="ARBA00022723"/>
    </source>
</evidence>
<evidence type="ECO:0000313" key="7">
    <source>
        <dbReference type="EMBL" id="KAF2093259.1"/>
    </source>
</evidence>
<evidence type="ECO:0000256" key="2">
    <source>
        <dbReference type="ARBA" id="ARBA00022833"/>
    </source>
</evidence>
<dbReference type="OrthoDB" id="9930022at2759"/>
<evidence type="ECO:0000256" key="3">
    <source>
        <dbReference type="ARBA" id="ARBA00023015"/>
    </source>
</evidence>
<protein>
    <recommendedName>
        <fullName evidence="6">Zn(2)-C6 fungal-type domain-containing protein</fullName>
    </recommendedName>
</protein>
<dbReference type="InterPro" id="IPR001138">
    <property type="entry name" value="Zn2Cys6_DnaBD"/>
</dbReference>
<dbReference type="Proteomes" id="UP000799772">
    <property type="component" value="Unassembled WGS sequence"/>
</dbReference>
<dbReference type="CDD" id="cd00067">
    <property type="entry name" value="GAL4"/>
    <property type="match status" value="1"/>
</dbReference>
<evidence type="ECO:0000256" key="4">
    <source>
        <dbReference type="ARBA" id="ARBA00023163"/>
    </source>
</evidence>
<dbReference type="PROSITE" id="PS50048">
    <property type="entry name" value="ZN2_CY6_FUNGAL_2"/>
    <property type="match status" value="1"/>
</dbReference>
<dbReference type="GO" id="GO:0008270">
    <property type="term" value="F:zinc ion binding"/>
    <property type="evidence" value="ECO:0007669"/>
    <property type="project" value="InterPro"/>
</dbReference>
<dbReference type="SUPFAM" id="SSF57701">
    <property type="entry name" value="Zn2/Cys6 DNA-binding domain"/>
    <property type="match status" value="1"/>
</dbReference>
<evidence type="ECO:0000313" key="8">
    <source>
        <dbReference type="Proteomes" id="UP000799772"/>
    </source>
</evidence>
<keyword evidence="5" id="KW-0539">Nucleus</keyword>
<evidence type="ECO:0000256" key="5">
    <source>
        <dbReference type="ARBA" id="ARBA00023242"/>
    </source>
</evidence>
<evidence type="ECO:0000259" key="6">
    <source>
        <dbReference type="PROSITE" id="PS50048"/>
    </source>
</evidence>
<dbReference type="PANTHER" id="PTHR47660">
    <property type="entry name" value="TRANSCRIPTION FACTOR WITH C2H2 AND ZN(2)-CYS(6) DNA BINDING DOMAIN (EUROFUNG)-RELATED-RELATED"/>
    <property type="match status" value="1"/>
</dbReference>
<sequence>MPLPIRRSCANCVKSKRKCSLDVPLCKRCAERGLTCSYQNEPPSPATAAVFGAMPSNGVSTHDGNAANVAMLVTPESNNFDGHNLDFNPSFALGNEMNWYADATMYADVDDVIMPSSLAKEIEEDNSIMSGQAYMPRVYYAAALLKKWPAGFAQRRTNPFIHKELLSVKTSEMILDALSACALYSTKNAENQTFVFEVIRRKAKALVDRQDIPFATPSELLVTTRCLVLYQIMRLLDGDIRSRAEAEADALVQVRWTVELLKHFKPLKTALMDPLFGIESQIENSNWMFWVFDESVRRTILTSYMLQGVYSFMRHGMDPVCGKVEKLSFTGQAELWEAPSEYHWRKTWDQKPRFELRVSQWSTDAAGMSVEQSKELGLLMTALMDDVDGTAEWVGEDNLQMCGLDWESVKKYKAYA</sequence>
<organism evidence="7 8">
    <name type="scientific">Rhizodiscina lignyota</name>
    <dbReference type="NCBI Taxonomy" id="1504668"/>
    <lineage>
        <taxon>Eukaryota</taxon>
        <taxon>Fungi</taxon>
        <taxon>Dikarya</taxon>
        <taxon>Ascomycota</taxon>
        <taxon>Pezizomycotina</taxon>
        <taxon>Dothideomycetes</taxon>
        <taxon>Pleosporomycetidae</taxon>
        <taxon>Aulographales</taxon>
        <taxon>Rhizodiscinaceae</taxon>
        <taxon>Rhizodiscina</taxon>
    </lineage>
</organism>